<keyword evidence="1" id="KW-0472">Membrane</keyword>
<feature type="transmembrane region" description="Helical" evidence="1">
    <location>
        <begin position="12"/>
        <end position="40"/>
    </location>
</feature>
<protein>
    <submittedName>
        <fullName evidence="2">Uncharacterized protein</fullName>
    </submittedName>
</protein>
<gene>
    <name evidence="2" type="ORF">Y5S_01177</name>
</gene>
<evidence type="ECO:0000313" key="3">
    <source>
        <dbReference type="Proteomes" id="UP000029444"/>
    </source>
</evidence>
<dbReference type="RefSeq" id="WP_035231296.1">
    <property type="nucleotide sequence ID" value="NZ_ARXV01000004.1"/>
</dbReference>
<sequence length="144" mass="15522">MSYRHNDSANTVKAFLMGAIVPALLMTFLFTGILAGRILFQEFAVLLFLCCLVSAVHLVLAVPLYLLLRLRNTVSGLTCVFAGGMIGGLPTAILMMGLRWSADPNNAADWLGIAGIYSISTVMMATTFMAFCGLTGGLSFWLLY</sequence>
<feature type="transmembrane region" description="Helical" evidence="1">
    <location>
        <begin position="110"/>
        <end position="143"/>
    </location>
</feature>
<dbReference type="AlphaFoldDB" id="A0A095SLQ7"/>
<accession>A0A095SLQ7</accession>
<dbReference type="Proteomes" id="UP000029444">
    <property type="component" value="Unassembled WGS sequence"/>
</dbReference>
<feature type="transmembrane region" description="Helical" evidence="1">
    <location>
        <begin position="46"/>
        <end position="67"/>
    </location>
</feature>
<keyword evidence="1" id="KW-0812">Transmembrane</keyword>
<keyword evidence="1" id="KW-1133">Transmembrane helix</keyword>
<evidence type="ECO:0000256" key="1">
    <source>
        <dbReference type="SAM" id="Phobius"/>
    </source>
</evidence>
<dbReference type="PATRIC" id="fig|1177154.3.peg.1195"/>
<reference evidence="2 3" key="1">
    <citation type="submission" date="2012-09" db="EMBL/GenBank/DDBJ databases">
        <title>Genome Sequence of alkane-degrading Bacterium Alcanivorax sp. 19-m-6.</title>
        <authorList>
            <person name="Lai Q."/>
            <person name="Shao Z."/>
        </authorList>
    </citation>
    <scope>NUCLEOTIDE SEQUENCE [LARGE SCALE GENOMIC DNA]</scope>
    <source>
        <strain evidence="2 3">19-m-6</strain>
    </source>
</reference>
<organism evidence="2 3">
    <name type="scientific">Alcanivorax nanhaiticus</name>
    <dbReference type="NCBI Taxonomy" id="1177154"/>
    <lineage>
        <taxon>Bacteria</taxon>
        <taxon>Pseudomonadati</taxon>
        <taxon>Pseudomonadota</taxon>
        <taxon>Gammaproteobacteria</taxon>
        <taxon>Oceanospirillales</taxon>
        <taxon>Alcanivoracaceae</taxon>
        <taxon>Alcanivorax</taxon>
    </lineage>
</organism>
<proteinExistence type="predicted"/>
<keyword evidence="3" id="KW-1185">Reference proteome</keyword>
<comment type="caution">
    <text evidence="2">The sequence shown here is derived from an EMBL/GenBank/DDBJ whole genome shotgun (WGS) entry which is preliminary data.</text>
</comment>
<evidence type="ECO:0000313" key="2">
    <source>
        <dbReference type="EMBL" id="KGD65284.1"/>
    </source>
</evidence>
<name>A0A095SLQ7_9GAMM</name>
<feature type="transmembrane region" description="Helical" evidence="1">
    <location>
        <begin position="74"/>
        <end position="98"/>
    </location>
</feature>
<dbReference type="EMBL" id="ARXV01000004">
    <property type="protein sequence ID" value="KGD65284.1"/>
    <property type="molecule type" value="Genomic_DNA"/>
</dbReference>